<dbReference type="GO" id="GO:0005840">
    <property type="term" value="C:ribosome"/>
    <property type="evidence" value="ECO:0007669"/>
    <property type="project" value="UniProtKB-KW"/>
</dbReference>
<evidence type="ECO:0000256" key="2">
    <source>
        <dbReference type="ARBA" id="ARBA00022980"/>
    </source>
</evidence>
<dbReference type="InterPro" id="IPR027486">
    <property type="entry name" value="Ribosomal_uS10_dom"/>
</dbReference>
<proteinExistence type="inferred from homology"/>
<dbReference type="SUPFAM" id="SSF54999">
    <property type="entry name" value="Ribosomal protein S10"/>
    <property type="match status" value="1"/>
</dbReference>
<dbReference type="PRINTS" id="PR00971">
    <property type="entry name" value="RIBOSOMALS10"/>
</dbReference>
<reference evidence="6" key="1">
    <citation type="submission" date="2017-09" db="EMBL/GenBank/DDBJ databases">
        <authorList>
            <person name="Campbell M.A."/>
            <person name="Lukasik P."/>
            <person name="Simon C."/>
            <person name="McCutcheon J.P."/>
        </authorList>
    </citation>
    <scope>NUCLEOTIDE SEQUENCE [LARGE SCALE GENOMIC DNA]</scope>
    <source>
        <strain evidence="6">TRYCRA</strain>
    </source>
</reference>
<dbReference type="Pfam" id="PF00338">
    <property type="entry name" value="Ribosomal_S10"/>
    <property type="match status" value="1"/>
</dbReference>
<dbReference type="PANTHER" id="PTHR11700">
    <property type="entry name" value="30S RIBOSOMAL PROTEIN S10 FAMILY MEMBER"/>
    <property type="match status" value="1"/>
</dbReference>
<feature type="domain" description="Small ribosomal subunit protein uS10" evidence="5">
    <location>
        <begin position="4"/>
        <end position="99"/>
    </location>
</feature>
<comment type="similarity">
    <text evidence="1 4">Belongs to the universal ribosomal protein uS10 family.</text>
</comment>
<keyword evidence="7" id="KW-1185">Reference proteome</keyword>
<evidence type="ECO:0000313" key="7">
    <source>
        <dbReference type="Proteomes" id="UP000228979"/>
    </source>
</evidence>
<dbReference type="InterPro" id="IPR001848">
    <property type="entry name" value="Ribosomal_uS10"/>
</dbReference>
<protein>
    <recommendedName>
        <fullName evidence="4">Small ribosomal subunit protein uS10</fullName>
    </recommendedName>
</protein>
<dbReference type="Proteomes" id="UP000228979">
    <property type="component" value="Unassembled WGS sequence"/>
</dbReference>
<comment type="function">
    <text evidence="4">Involved in the binding of tRNA to the ribosomes.</text>
</comment>
<evidence type="ECO:0000256" key="3">
    <source>
        <dbReference type="ARBA" id="ARBA00023274"/>
    </source>
</evidence>
<comment type="caution">
    <text evidence="6">The sequence shown here is derived from an EMBL/GenBank/DDBJ whole genome shotgun (WGS) entry which is preliminary data.</text>
</comment>
<gene>
    <name evidence="4 6" type="primary">rpsJ</name>
    <name evidence="6" type="ORF">trycra_97</name>
</gene>
<dbReference type="SMART" id="SM01403">
    <property type="entry name" value="Ribosomal_S10"/>
    <property type="match status" value="1"/>
</dbReference>
<keyword evidence="3 4" id="KW-0687">Ribonucleoprotein</keyword>
<dbReference type="EMBL" id="NXGP01000045">
    <property type="protein sequence ID" value="PIM95760.1"/>
    <property type="molecule type" value="Genomic_DNA"/>
</dbReference>
<organism evidence="6 7">
    <name type="scientific">Candidatus Hodgkinia cicadicola</name>
    <dbReference type="NCBI Taxonomy" id="573658"/>
    <lineage>
        <taxon>Bacteria</taxon>
        <taxon>Pseudomonadati</taxon>
        <taxon>Pseudomonadota</taxon>
        <taxon>Alphaproteobacteria</taxon>
        <taxon>Hyphomicrobiales</taxon>
        <taxon>Candidatus Hodgkinia</taxon>
    </lineage>
</organism>
<evidence type="ECO:0000256" key="1">
    <source>
        <dbReference type="ARBA" id="ARBA00007102"/>
    </source>
</evidence>
<sequence>MKFNVRSRSFNQTILSLYMENLILIFRMKPDIITSGIINLPTKIKRFTVNRSPHIDKKSRDQFEIRTYSKFITIIGNFNEIFPNLIKLITPHGINVGINIIGSLPRNYINSKWN</sequence>
<comment type="subunit">
    <text evidence="4">Part of the 30S ribosomal subunit.</text>
</comment>
<keyword evidence="2 4" id="KW-0689">Ribosomal protein</keyword>
<accession>A0ABX4MH68</accession>
<dbReference type="Gene3D" id="3.30.70.600">
    <property type="entry name" value="Ribosomal protein S10 domain"/>
    <property type="match status" value="1"/>
</dbReference>
<evidence type="ECO:0000259" key="5">
    <source>
        <dbReference type="SMART" id="SM01403"/>
    </source>
</evidence>
<name>A0ABX4MH68_9HYPH</name>
<dbReference type="HAMAP" id="MF_00508">
    <property type="entry name" value="Ribosomal_uS10"/>
    <property type="match status" value="1"/>
</dbReference>
<evidence type="ECO:0000313" key="6">
    <source>
        <dbReference type="EMBL" id="PIM95760.1"/>
    </source>
</evidence>
<evidence type="ECO:0000256" key="4">
    <source>
        <dbReference type="HAMAP-Rule" id="MF_00508"/>
    </source>
</evidence>
<dbReference type="InterPro" id="IPR036838">
    <property type="entry name" value="Ribosomal_uS10_dom_sf"/>
</dbReference>